<feature type="region of interest" description="Disordered" evidence="1">
    <location>
        <begin position="1"/>
        <end position="31"/>
    </location>
</feature>
<proteinExistence type="predicted"/>
<organism evidence="2">
    <name type="scientific">Nymphaea colorata</name>
    <name type="common">pocket water lily</name>
    <dbReference type="NCBI Taxonomy" id="210225"/>
    <lineage>
        <taxon>Eukaryota</taxon>
        <taxon>Viridiplantae</taxon>
        <taxon>Streptophyta</taxon>
        <taxon>Embryophyta</taxon>
        <taxon>Tracheophyta</taxon>
        <taxon>Spermatophyta</taxon>
        <taxon>Magnoliopsida</taxon>
        <taxon>Nymphaeales</taxon>
        <taxon>Nymphaeaceae</taxon>
        <taxon>Nymphaea</taxon>
    </lineage>
</organism>
<feature type="compositionally biased region" description="Polar residues" evidence="1">
    <location>
        <begin position="1"/>
        <end position="11"/>
    </location>
</feature>
<feature type="compositionally biased region" description="Gly residues" evidence="1">
    <location>
        <begin position="16"/>
        <end position="31"/>
    </location>
</feature>
<name>A0A5K1HWX6_9MAGN</name>
<accession>A0A5K1HWX6</accession>
<dbReference type="EMBL" id="LR722445">
    <property type="protein sequence ID" value="VVW92243.1"/>
    <property type="molecule type" value="Genomic_DNA"/>
</dbReference>
<evidence type="ECO:0000256" key="1">
    <source>
        <dbReference type="SAM" id="MobiDB-lite"/>
    </source>
</evidence>
<sequence>MAALVSSSDIQQGHVHGSGGDEPDGNGPGGIGLRDGLKVLCSLIFAIRSLFVDEIHQSASSPRS</sequence>
<dbReference type="AlphaFoldDB" id="A0A5K1HWX6"/>
<evidence type="ECO:0000313" key="2">
    <source>
        <dbReference type="EMBL" id="VVW92243.1"/>
    </source>
</evidence>
<reference evidence="2" key="1">
    <citation type="submission" date="2019-09" db="EMBL/GenBank/DDBJ databases">
        <authorList>
            <person name="Zhang L."/>
        </authorList>
    </citation>
    <scope>NUCLEOTIDE SEQUENCE</scope>
</reference>
<gene>
    <name evidence="2" type="ORF">NYM_LOCUS31145</name>
</gene>
<protein>
    <submittedName>
        <fullName evidence="2">Uncharacterized protein</fullName>
    </submittedName>
</protein>